<proteinExistence type="predicted"/>
<dbReference type="PANTHER" id="PTHR12029:SF11">
    <property type="entry name" value="METHYLTRANSFERASE TARBP1-RELATED"/>
    <property type="match status" value="1"/>
</dbReference>
<organism evidence="1 2">
    <name type="scientific">Laodelphax striatellus</name>
    <name type="common">Small brown planthopper</name>
    <name type="synonym">Delphax striatella</name>
    <dbReference type="NCBI Taxonomy" id="195883"/>
    <lineage>
        <taxon>Eukaryota</taxon>
        <taxon>Metazoa</taxon>
        <taxon>Ecdysozoa</taxon>
        <taxon>Arthropoda</taxon>
        <taxon>Hexapoda</taxon>
        <taxon>Insecta</taxon>
        <taxon>Pterygota</taxon>
        <taxon>Neoptera</taxon>
        <taxon>Paraneoptera</taxon>
        <taxon>Hemiptera</taxon>
        <taxon>Auchenorrhyncha</taxon>
        <taxon>Fulgoroidea</taxon>
        <taxon>Delphacidae</taxon>
        <taxon>Criomorphinae</taxon>
        <taxon>Laodelphax</taxon>
    </lineage>
</organism>
<dbReference type="InterPro" id="IPR045330">
    <property type="entry name" value="TRM3/TARBP1"/>
</dbReference>
<dbReference type="Proteomes" id="UP000291343">
    <property type="component" value="Unassembled WGS sequence"/>
</dbReference>
<evidence type="ECO:0000313" key="2">
    <source>
        <dbReference type="Proteomes" id="UP000291343"/>
    </source>
</evidence>
<dbReference type="GO" id="GO:0016423">
    <property type="term" value="F:tRNA (guanine) methyltransferase activity"/>
    <property type="evidence" value="ECO:0007669"/>
    <property type="project" value="TreeGrafter"/>
</dbReference>
<dbReference type="PANTHER" id="PTHR12029">
    <property type="entry name" value="RNA METHYLTRANSFERASE"/>
    <property type="match status" value="1"/>
</dbReference>
<protein>
    <submittedName>
        <fullName evidence="1">Uncharacterized protein</fullName>
    </submittedName>
</protein>
<sequence>MSPVQSVCEKDIFSEYLDRFIEVLIIKLESDVESHFPDIVTVKDKFESVLALINSTSEVTPVKSSCKFKIILKKLLKHGKLSSVSPTDRSSLLDLCKILLQFMNNDDLIATVNEFIEHTHLDLAHQTVSKFTKSDINLFTFYAIDILLNSLEAKHLQWNSMDCLERIVIDVVLCCDNDVLCVILHHLIPNLIRFSNSSRILEEIWLSLQRDCFKNAESTSDFIKCHDEQCLSRKVSILCMLAQYYISSEKNSFPLVTKEHFWFIIYCGLIDSLPLHRKKALYLLKRSVDFLEVNCLTFNCNFFIWNVNHVSHLQEIWKDIIIVLEVLEEKQLHLINPILPNVMKLTVINNVVGEELLKDNWLKCVCRRLMSHESSQLVKWGIVNLICADAFFHLEYDPTFYRIIFNALNNTSLFSKNQGKNSFAVGESLKNWFLKFSYQSDKTFFKNILNLFCDISWAPVPLFYVVQALATTPKTDCWDTSTLIILKKFIIETLGTQNVHIRGAIQCCLLRCVINLTDTRDLDYRTVFDLLSVIRSSECLRRGTQSWKMLVIWLKQFIEAPRLLTFLKTEIDGMLLEQNTHDACLSMEAISRCVILMSDIGLFCGESKTPQIFTPILNLFNHTSTSNSKPVDRALMFLMNLVIELETVATSKNDVTKELVFSLALKCVRSAMSYMEIGFKNWFGYTKEISTLQQYLSFISCFGSCEDTKTEMKESVLKLVMDSYNVLADDRLSNPSLKYFSLMLVSWVAKYNCSQYKQCSSVSSNGIIAKSHQVLVEKLMKEQQINKILQGEDLKSCNDSMHSKFSSSCVLAGWNLLHSYIVAFEKSLYKIKSLLRIEQLIELGLEATQIGGKDVLTEINQVFEVVLPEFINELETETLSKFISTTWNACFELRKNELFWIIFKSWIKMFYQKTLMENENCNKLQIEYAYTILELGETVGGLSNCLFKHLNEEIYKHEDLAKLPNDLLVKALVFGPVHRKDLRIESEVCNFIKSKGSEYSINILKPLTGDRDDCEVRLYVLNLILKVCIGENGEITSLKILISVMESLMDEDSRISEKKKRYYGDSHHHRVKNRIVQVLLVLEYVLLQSLSSASEVLYEKLLEWLSDNLSRESHQPSIRYQLQWLFVRCLLHKPRHLPKFWIMFEKGSEERAGCVCSYISIAYHLAVVLQHDEFSSRCVQEILPWCMAQHFNVRMYAQFVLSKLCL</sequence>
<keyword evidence="2" id="KW-1185">Reference proteome</keyword>
<comment type="caution">
    <text evidence="1">The sequence shown here is derived from an EMBL/GenBank/DDBJ whole genome shotgun (WGS) entry which is preliminary data.</text>
</comment>
<dbReference type="InParanoid" id="A0A482XPB6"/>
<dbReference type="GO" id="GO:0030488">
    <property type="term" value="P:tRNA methylation"/>
    <property type="evidence" value="ECO:0007669"/>
    <property type="project" value="TreeGrafter"/>
</dbReference>
<dbReference type="STRING" id="195883.A0A482XPB6"/>
<evidence type="ECO:0000313" key="1">
    <source>
        <dbReference type="EMBL" id="RZF47350.1"/>
    </source>
</evidence>
<name>A0A482XPB6_LAOST</name>
<reference evidence="1 2" key="1">
    <citation type="journal article" date="2017" name="Gigascience">
        <title>Genome sequence of the small brown planthopper, Laodelphax striatellus.</title>
        <authorList>
            <person name="Zhu J."/>
            <person name="Jiang F."/>
            <person name="Wang X."/>
            <person name="Yang P."/>
            <person name="Bao Y."/>
            <person name="Zhao W."/>
            <person name="Wang W."/>
            <person name="Lu H."/>
            <person name="Wang Q."/>
            <person name="Cui N."/>
            <person name="Li J."/>
            <person name="Chen X."/>
            <person name="Luo L."/>
            <person name="Yu J."/>
            <person name="Kang L."/>
            <person name="Cui F."/>
        </authorList>
    </citation>
    <scope>NUCLEOTIDE SEQUENCE [LARGE SCALE GENOMIC DNA]</scope>
    <source>
        <strain evidence="1">Lst14</strain>
    </source>
</reference>
<dbReference type="OrthoDB" id="241340at2759"/>
<accession>A0A482XPB6</accession>
<dbReference type="AlphaFoldDB" id="A0A482XPB6"/>
<gene>
    <name evidence="1" type="ORF">LSTR_LSTR012854</name>
</gene>
<dbReference type="EMBL" id="QKKF02004456">
    <property type="protein sequence ID" value="RZF47350.1"/>
    <property type="molecule type" value="Genomic_DNA"/>
</dbReference>